<dbReference type="Proteomes" id="UP000316213">
    <property type="component" value="Unassembled WGS sequence"/>
</dbReference>
<proteinExistence type="predicted"/>
<evidence type="ECO:0000256" key="1">
    <source>
        <dbReference type="SAM" id="MobiDB-lite"/>
    </source>
</evidence>
<evidence type="ECO:0000313" key="4">
    <source>
        <dbReference type="Proteomes" id="UP000316213"/>
    </source>
</evidence>
<organism evidence="3 4">
    <name type="scientific">Neorhodopirellula pilleata</name>
    <dbReference type="NCBI Taxonomy" id="2714738"/>
    <lineage>
        <taxon>Bacteria</taxon>
        <taxon>Pseudomonadati</taxon>
        <taxon>Planctomycetota</taxon>
        <taxon>Planctomycetia</taxon>
        <taxon>Pirellulales</taxon>
        <taxon>Pirellulaceae</taxon>
        <taxon>Neorhodopirellula</taxon>
    </lineage>
</organism>
<evidence type="ECO:0000256" key="2">
    <source>
        <dbReference type="SAM" id="SignalP"/>
    </source>
</evidence>
<sequence length="270" mass="28753" precursor="true">MKRLLLTAAIVSSSWASSTATAQYFGPRLGFPGHAAWGAPIGAPIVLPPPPIAFYDNPWIGAIPRWSRVTPFPPVTPSYPVASYVPHAFSVNITPTEIDIRTPGFEYRAERHLVPSSAADFAPLPTYPGTGSLSDAAYRLAAALSVRPDGDVWLEYLQPERVAQTSDANELAELSLRYQGVIANPDLAWLVNLDGFREVLGQLSGMSREAPSAPVAITDAEPNADATPREESPASVETPTNENSGGADVPKDANEVEELPAPKAEPTTSV</sequence>
<reference evidence="3 4" key="1">
    <citation type="submission" date="2019-02" db="EMBL/GenBank/DDBJ databases">
        <title>Deep-cultivation of Planctomycetes and their phenomic and genomic characterization uncovers novel biology.</title>
        <authorList>
            <person name="Wiegand S."/>
            <person name="Jogler M."/>
            <person name="Boedeker C."/>
            <person name="Pinto D."/>
            <person name="Vollmers J."/>
            <person name="Rivas-Marin E."/>
            <person name="Kohn T."/>
            <person name="Peeters S.H."/>
            <person name="Heuer A."/>
            <person name="Rast P."/>
            <person name="Oberbeckmann S."/>
            <person name="Bunk B."/>
            <person name="Jeske O."/>
            <person name="Meyerdierks A."/>
            <person name="Storesund J.E."/>
            <person name="Kallscheuer N."/>
            <person name="Luecker S."/>
            <person name="Lage O.M."/>
            <person name="Pohl T."/>
            <person name="Merkel B.J."/>
            <person name="Hornburger P."/>
            <person name="Mueller R.-W."/>
            <person name="Bruemmer F."/>
            <person name="Labrenz M."/>
            <person name="Spormann A.M."/>
            <person name="Op Den Camp H."/>
            <person name="Overmann J."/>
            <person name="Amann R."/>
            <person name="Jetten M.S.M."/>
            <person name="Mascher T."/>
            <person name="Medema M.H."/>
            <person name="Devos D.P."/>
            <person name="Kaster A.-K."/>
            <person name="Ovreas L."/>
            <person name="Rohde M."/>
            <person name="Galperin M.Y."/>
            <person name="Jogler C."/>
        </authorList>
    </citation>
    <scope>NUCLEOTIDE SEQUENCE [LARGE SCALE GENOMIC DNA]</scope>
    <source>
        <strain evidence="3 4">Pla100</strain>
    </source>
</reference>
<feature type="chain" id="PRO_5022726074" evidence="2">
    <location>
        <begin position="23"/>
        <end position="270"/>
    </location>
</feature>
<evidence type="ECO:0000313" key="3">
    <source>
        <dbReference type="EMBL" id="TWT87882.1"/>
    </source>
</evidence>
<keyword evidence="2" id="KW-0732">Signal</keyword>
<comment type="caution">
    <text evidence="3">The sequence shown here is derived from an EMBL/GenBank/DDBJ whole genome shotgun (WGS) entry which is preliminary data.</text>
</comment>
<dbReference type="OrthoDB" id="278446at2"/>
<feature type="signal peptide" evidence="2">
    <location>
        <begin position="1"/>
        <end position="22"/>
    </location>
</feature>
<protein>
    <submittedName>
        <fullName evidence="3">Uncharacterized protein</fullName>
    </submittedName>
</protein>
<dbReference type="AlphaFoldDB" id="A0A5C5ZKG4"/>
<gene>
    <name evidence="3" type="ORF">Pla100_58310</name>
</gene>
<name>A0A5C5ZKG4_9BACT</name>
<dbReference type="RefSeq" id="WP_146582254.1">
    <property type="nucleotide sequence ID" value="NZ_SJPM01000024.1"/>
</dbReference>
<accession>A0A5C5ZKG4</accession>
<feature type="region of interest" description="Disordered" evidence="1">
    <location>
        <begin position="207"/>
        <end position="270"/>
    </location>
</feature>
<dbReference type="EMBL" id="SJPM01000024">
    <property type="protein sequence ID" value="TWT87882.1"/>
    <property type="molecule type" value="Genomic_DNA"/>
</dbReference>
<keyword evidence="4" id="KW-1185">Reference proteome</keyword>
<feature type="compositionally biased region" description="Polar residues" evidence="1">
    <location>
        <begin position="235"/>
        <end position="244"/>
    </location>
</feature>